<keyword evidence="6" id="KW-0239">DNA-directed DNA polymerase</keyword>
<feature type="region of interest" description="Disordered" evidence="9">
    <location>
        <begin position="1"/>
        <end position="60"/>
    </location>
</feature>
<evidence type="ECO:0000256" key="4">
    <source>
        <dbReference type="ARBA" id="ARBA00022679"/>
    </source>
</evidence>
<dbReference type="Pfam" id="PF14260">
    <property type="entry name" value="zf-C4pol"/>
    <property type="match status" value="1"/>
</dbReference>
<dbReference type="InterPro" id="IPR025687">
    <property type="entry name" value="Znf-C4pol"/>
</dbReference>
<dbReference type="Gene3D" id="1.10.287.690">
    <property type="entry name" value="Helix hairpin bin"/>
    <property type="match status" value="1"/>
</dbReference>
<dbReference type="Gene3D" id="3.30.420.10">
    <property type="entry name" value="Ribonuclease H-like superfamily/Ribonuclease H"/>
    <property type="match status" value="1"/>
</dbReference>
<dbReference type="Gene3D" id="3.90.1600.10">
    <property type="entry name" value="Palm domain of DNA polymerase"/>
    <property type="match status" value="1"/>
</dbReference>
<evidence type="ECO:0000256" key="2">
    <source>
        <dbReference type="ARBA" id="ARBA00012417"/>
    </source>
</evidence>
<dbReference type="InterPro" id="IPR043502">
    <property type="entry name" value="DNA/RNA_pol_sf"/>
</dbReference>
<dbReference type="SMART" id="SM00486">
    <property type="entry name" value="POLBc"/>
    <property type="match status" value="1"/>
</dbReference>
<protein>
    <recommendedName>
        <fullName evidence="2">DNA-directed DNA polymerase</fullName>
        <ecNumber evidence="2">2.7.7.7</ecNumber>
    </recommendedName>
</protein>
<dbReference type="Gene3D" id="3.30.342.10">
    <property type="entry name" value="DNA Polymerase, chain B, domain 1"/>
    <property type="match status" value="1"/>
</dbReference>
<dbReference type="AlphaFoldDB" id="A0A2P6TH11"/>
<feature type="compositionally biased region" description="Low complexity" evidence="9">
    <location>
        <begin position="305"/>
        <end position="319"/>
    </location>
</feature>
<reference evidence="12 13" key="1">
    <citation type="journal article" date="2018" name="Plant J.">
        <title>Genome sequences of Chlorella sorokiniana UTEX 1602 and Micractinium conductrix SAG 241.80: implications to maltose excretion by a green alga.</title>
        <authorList>
            <person name="Arriola M.B."/>
            <person name="Velmurugan N."/>
            <person name="Zhang Y."/>
            <person name="Plunkett M.H."/>
            <person name="Hondzo H."/>
            <person name="Barney B.M."/>
        </authorList>
    </citation>
    <scope>NUCLEOTIDE SEQUENCE [LARGE SCALE GENOMIC DNA]</scope>
    <source>
        <strain evidence="13">UTEX 1602</strain>
    </source>
</reference>
<feature type="compositionally biased region" description="Low complexity" evidence="9">
    <location>
        <begin position="421"/>
        <end position="441"/>
    </location>
</feature>
<dbReference type="GO" id="GO:0003677">
    <property type="term" value="F:DNA binding"/>
    <property type="evidence" value="ECO:0007669"/>
    <property type="project" value="UniProtKB-KW"/>
</dbReference>
<feature type="domain" description="C4-type zinc-finger of DNA polymerase delta" evidence="11">
    <location>
        <begin position="1135"/>
        <end position="1216"/>
    </location>
</feature>
<keyword evidence="7" id="KW-0238">DNA-binding</keyword>
<dbReference type="GO" id="GO:0000166">
    <property type="term" value="F:nucleotide binding"/>
    <property type="evidence" value="ECO:0007669"/>
    <property type="project" value="InterPro"/>
</dbReference>
<evidence type="ECO:0000256" key="5">
    <source>
        <dbReference type="ARBA" id="ARBA00022695"/>
    </source>
</evidence>
<sequence length="1237" mass="131596">MPPRPRIGAGAKRKAEEEAGGAQGGTPKGPKTPAKSLKPPVELQYEQEPPRRPGGHLAPRPVALHCPRTPSQLPAPGDQLCFMSLDIIDEGQGRFNVWGVTAAGASVLLRLHGFCPYFYIAAPRMQEGERPDAECEWDEQSLKRLKASLNRFTPPSGRIESIEALQAKPLMYYRPDQPDGCTFLKLQLAPGGNAKAAGEGVARAMSALRGEGLLWRDRDLYESEIKPLQRLLVDCPLSGGAWLHLPPATGSAHSDGWSPVPEGQRMADPEWDPLAPIIRGVGAAGEAAAGEAEAAAEGQPRSTPASASQQAQQAAAAADQAMRAATEAARRGDIAPLRMAVMEVCTATADGVDRSAVPSKGDPVVAIACTCFTFSARGHQGEVAQAGGAPTDAIGLFQVNDTLAVLTQRFESLGLSTPGDGSSASTVAGSSGSSGSAGSVGRGLRLSRLLPRSGKPVGIHKVTNYSAQWAKDKQRLSAGSNQETWRVKDMDGRLVVDVVRHAIAAQSQLASYSFADCVQTLLGETLEVLRPCRLAALAGIAGPPQQPLHRQLLPPAAAAEADAMRLARYALRRCDAVCSLLHRLATVPDTVEMARACGLTLRQAMYNGAMQRVHSLLLRAARRRGFLMPVQMQKSDLKETTFIQHPVECGTVGLYKDPVAILDFASLYPSIYRAYNLCYSTLLHDAQDVARLPPDAITVSPRTVEDARTGQKGWGQGPAFVKPEVRRGVLPDVLTALVTARAATRELLRGATDHATRAVLECRQRALKITANAVYGFTGTNVSPLQSVEVGDACLAFGRRGCETAKQVLEAAGAEGRLGPLGAGAAVLYGHTDSLFCRLPHAPDATSAIRTAREAAKVVSAAFPDPVEIKVERVCQPFLLLHVNRYAGRAFEREEEAQSGQGELICKGMRSMWRQSAPILRTTLHGALVRILMQDDLRGAIDFVSSEVRRLLSGRVELSELVMTGGLWRVTGEQVERAAAGGKRGAEAEDIRQPHNALAVRLRQRDPGFSTVLGQRLPYVLLAGKGKQDESSEDPLTAAKAGEVGDFSLYWKNKMKTPILEVFEAAVPPGQRAAVVQELSGGDHTRIKVDALSPPPPAVGPASPQPGSARSGLGGPHTPGKRAGMAAFFKQVPKCLGCKANLSGYSGPLDDAPGLCESCAGTGGRLVDTYLSLLEEQRGAEARQAAAYAACRACHSGGACEPVLCENGECPVTYTRLACSSRLQLVDGQLRRLDISF</sequence>
<dbReference type="SUPFAM" id="SSF56672">
    <property type="entry name" value="DNA/RNA polymerases"/>
    <property type="match status" value="1"/>
</dbReference>
<dbReference type="Pfam" id="PF00136">
    <property type="entry name" value="DNA_pol_B"/>
    <property type="match status" value="1"/>
</dbReference>
<dbReference type="GO" id="GO:0003887">
    <property type="term" value="F:DNA-directed DNA polymerase activity"/>
    <property type="evidence" value="ECO:0007669"/>
    <property type="project" value="UniProtKB-KW"/>
</dbReference>
<evidence type="ECO:0000256" key="3">
    <source>
        <dbReference type="ARBA" id="ARBA00022485"/>
    </source>
</evidence>
<dbReference type="GO" id="GO:0006297">
    <property type="term" value="P:nucleotide-excision repair, DNA gap filling"/>
    <property type="evidence" value="ECO:0007669"/>
    <property type="project" value="TreeGrafter"/>
</dbReference>
<evidence type="ECO:0000259" key="11">
    <source>
        <dbReference type="Pfam" id="PF14260"/>
    </source>
</evidence>
<evidence type="ECO:0000256" key="8">
    <source>
        <dbReference type="ARBA" id="ARBA00049244"/>
    </source>
</evidence>
<dbReference type="InterPro" id="IPR012337">
    <property type="entry name" value="RNaseH-like_sf"/>
</dbReference>
<dbReference type="InterPro" id="IPR006134">
    <property type="entry name" value="DNA-dir_DNA_pol_B_multi_dom"/>
</dbReference>
<gene>
    <name evidence="12" type="ORF">C2E21_7659</name>
</gene>
<dbReference type="GO" id="GO:0051539">
    <property type="term" value="F:4 iron, 4 sulfur cluster binding"/>
    <property type="evidence" value="ECO:0007669"/>
    <property type="project" value="UniProtKB-KW"/>
</dbReference>
<dbReference type="Gene3D" id="1.10.132.60">
    <property type="entry name" value="DNA polymerase family B, C-terminal domain"/>
    <property type="match status" value="1"/>
</dbReference>
<feature type="region of interest" description="Disordered" evidence="9">
    <location>
        <begin position="1089"/>
        <end position="1120"/>
    </location>
</feature>
<dbReference type="InterPro" id="IPR042087">
    <property type="entry name" value="DNA_pol_B_thumb"/>
</dbReference>
<evidence type="ECO:0000313" key="12">
    <source>
        <dbReference type="EMBL" id="PRW33582.1"/>
    </source>
</evidence>
<feature type="compositionally biased region" description="Low complexity" evidence="9">
    <location>
        <begin position="1100"/>
        <end position="1109"/>
    </location>
</feature>
<comment type="similarity">
    <text evidence="1">Belongs to the DNA polymerase type-B family.</text>
</comment>
<evidence type="ECO:0000256" key="1">
    <source>
        <dbReference type="ARBA" id="ARBA00005755"/>
    </source>
</evidence>
<dbReference type="InterPro" id="IPR023211">
    <property type="entry name" value="DNA_pol_palm_dom_sf"/>
</dbReference>
<dbReference type="OrthoDB" id="2414538at2759"/>
<keyword evidence="13" id="KW-1185">Reference proteome</keyword>
<feature type="region of interest" description="Disordered" evidence="9">
    <location>
        <begin position="416"/>
        <end position="441"/>
    </location>
</feature>
<name>A0A2P6TH11_CHLSO</name>
<evidence type="ECO:0000256" key="7">
    <source>
        <dbReference type="ARBA" id="ARBA00023125"/>
    </source>
</evidence>
<dbReference type="InterPro" id="IPR036397">
    <property type="entry name" value="RNaseH_sf"/>
</dbReference>
<evidence type="ECO:0000256" key="6">
    <source>
        <dbReference type="ARBA" id="ARBA00022932"/>
    </source>
</evidence>
<evidence type="ECO:0000259" key="10">
    <source>
        <dbReference type="Pfam" id="PF00136"/>
    </source>
</evidence>
<dbReference type="SUPFAM" id="SSF53098">
    <property type="entry name" value="Ribonuclease H-like"/>
    <property type="match status" value="1"/>
</dbReference>
<feature type="compositionally biased region" description="Low complexity" evidence="9">
    <location>
        <begin position="286"/>
        <end position="298"/>
    </location>
</feature>
<comment type="caution">
    <text evidence="12">The sequence shown here is derived from an EMBL/GenBank/DDBJ whole genome shotgun (WGS) entry which is preliminary data.</text>
</comment>
<accession>A0A2P6TH11</accession>
<feature type="domain" description="DNA-directed DNA polymerase family B multifunctional" evidence="10">
    <location>
        <begin position="600"/>
        <end position="1064"/>
    </location>
</feature>
<dbReference type="PANTHER" id="PTHR10322:SF35">
    <property type="entry name" value="DNA-DIRECTED DNA POLYMERASE"/>
    <property type="match status" value="1"/>
</dbReference>
<keyword evidence="3" id="KW-0408">Iron</keyword>
<dbReference type="EMBL" id="LHPG02000016">
    <property type="protein sequence ID" value="PRW33582.1"/>
    <property type="molecule type" value="Genomic_DNA"/>
</dbReference>
<keyword evidence="5" id="KW-0548">Nucleotidyltransferase</keyword>
<proteinExistence type="inferred from homology"/>
<dbReference type="PANTHER" id="PTHR10322">
    <property type="entry name" value="DNA POLYMERASE CATALYTIC SUBUNIT"/>
    <property type="match status" value="1"/>
</dbReference>
<organism evidence="12 13">
    <name type="scientific">Chlorella sorokiniana</name>
    <name type="common">Freshwater green alga</name>
    <dbReference type="NCBI Taxonomy" id="3076"/>
    <lineage>
        <taxon>Eukaryota</taxon>
        <taxon>Viridiplantae</taxon>
        <taxon>Chlorophyta</taxon>
        <taxon>core chlorophytes</taxon>
        <taxon>Trebouxiophyceae</taxon>
        <taxon>Chlorellales</taxon>
        <taxon>Chlorellaceae</taxon>
        <taxon>Chlorella clade</taxon>
        <taxon>Chlorella</taxon>
    </lineage>
</organism>
<dbReference type="GO" id="GO:0006287">
    <property type="term" value="P:base-excision repair, gap-filling"/>
    <property type="evidence" value="ECO:0007669"/>
    <property type="project" value="TreeGrafter"/>
</dbReference>
<dbReference type="InterPro" id="IPR006172">
    <property type="entry name" value="DNA-dir_DNA_pol_B"/>
</dbReference>
<keyword evidence="3" id="KW-0479">Metal-binding</keyword>
<evidence type="ECO:0000313" key="13">
    <source>
        <dbReference type="Proteomes" id="UP000239899"/>
    </source>
</evidence>
<keyword evidence="3" id="KW-0411">Iron-sulfur</keyword>
<dbReference type="GO" id="GO:0008296">
    <property type="term" value="F:3'-5'-DNA exonuclease activity"/>
    <property type="evidence" value="ECO:0007669"/>
    <property type="project" value="TreeGrafter"/>
</dbReference>
<dbReference type="Proteomes" id="UP000239899">
    <property type="component" value="Unassembled WGS sequence"/>
</dbReference>
<keyword evidence="4" id="KW-0808">Transferase</keyword>
<keyword evidence="3" id="KW-0004">4Fe-4S</keyword>
<dbReference type="GO" id="GO:0043625">
    <property type="term" value="C:delta DNA polymerase complex"/>
    <property type="evidence" value="ECO:0007669"/>
    <property type="project" value="TreeGrafter"/>
</dbReference>
<dbReference type="PRINTS" id="PR00106">
    <property type="entry name" value="DNAPOLB"/>
</dbReference>
<dbReference type="InterPro" id="IPR050240">
    <property type="entry name" value="DNA_pol_type-B"/>
</dbReference>
<dbReference type="EC" id="2.7.7.7" evidence="2"/>
<dbReference type="STRING" id="3076.A0A2P6TH11"/>
<comment type="catalytic activity">
    <reaction evidence="8">
        <text>DNA(n) + a 2'-deoxyribonucleoside 5'-triphosphate = DNA(n+1) + diphosphate</text>
        <dbReference type="Rhea" id="RHEA:22508"/>
        <dbReference type="Rhea" id="RHEA-COMP:17339"/>
        <dbReference type="Rhea" id="RHEA-COMP:17340"/>
        <dbReference type="ChEBI" id="CHEBI:33019"/>
        <dbReference type="ChEBI" id="CHEBI:61560"/>
        <dbReference type="ChEBI" id="CHEBI:173112"/>
        <dbReference type="EC" id="2.7.7.7"/>
    </reaction>
</comment>
<feature type="region of interest" description="Disordered" evidence="9">
    <location>
        <begin position="286"/>
        <end position="319"/>
    </location>
</feature>
<dbReference type="GO" id="GO:0045004">
    <property type="term" value="P:DNA replication proofreading"/>
    <property type="evidence" value="ECO:0007669"/>
    <property type="project" value="TreeGrafter"/>
</dbReference>
<evidence type="ECO:0000256" key="9">
    <source>
        <dbReference type="SAM" id="MobiDB-lite"/>
    </source>
</evidence>